<dbReference type="Gene3D" id="1.10.287.70">
    <property type="match status" value="1"/>
</dbReference>
<evidence type="ECO:0000259" key="2">
    <source>
        <dbReference type="Pfam" id="PF07885"/>
    </source>
</evidence>
<dbReference type="GO" id="GO:0034220">
    <property type="term" value="P:monoatomic ion transmembrane transport"/>
    <property type="evidence" value="ECO:0007669"/>
    <property type="project" value="UniProtKB-KW"/>
</dbReference>
<dbReference type="AlphaFoldDB" id="A0A6B0XYR2"/>
<keyword evidence="1" id="KW-0472">Membrane</keyword>
<keyword evidence="3" id="KW-0406">Ion transport</keyword>
<organism evidence="3">
    <name type="scientific">Boseongicola sp. SB0664_bin_43</name>
    <dbReference type="NCBI Taxonomy" id="2604844"/>
    <lineage>
        <taxon>Bacteria</taxon>
        <taxon>Pseudomonadati</taxon>
        <taxon>Pseudomonadota</taxon>
        <taxon>Alphaproteobacteria</taxon>
        <taxon>Rhodobacterales</taxon>
        <taxon>Paracoccaceae</taxon>
        <taxon>Boseongicola</taxon>
    </lineage>
</organism>
<feature type="transmembrane region" description="Helical" evidence="1">
    <location>
        <begin position="7"/>
        <end position="26"/>
    </location>
</feature>
<comment type="caution">
    <text evidence="3">The sequence shown here is derived from an EMBL/GenBank/DDBJ whole genome shotgun (WGS) entry which is preliminary data.</text>
</comment>
<evidence type="ECO:0000313" key="3">
    <source>
        <dbReference type="EMBL" id="MXY33864.1"/>
    </source>
</evidence>
<accession>A0A6B0XYR2</accession>
<proteinExistence type="predicted"/>
<dbReference type="InterPro" id="IPR013099">
    <property type="entry name" value="K_chnl_dom"/>
</dbReference>
<keyword evidence="1" id="KW-0812">Transmembrane</keyword>
<dbReference type="SUPFAM" id="SSF81324">
    <property type="entry name" value="Voltage-gated potassium channels"/>
    <property type="match status" value="1"/>
</dbReference>
<dbReference type="Pfam" id="PF07885">
    <property type="entry name" value="Ion_trans_2"/>
    <property type="match status" value="1"/>
</dbReference>
<keyword evidence="1" id="KW-1133">Transmembrane helix</keyword>
<keyword evidence="3" id="KW-0407">Ion channel</keyword>
<sequence length="159" mass="17587">MKRLSPIVRLYLAYCVLWPLGLLVFLDDPPKAWELAFMQGSLFAMLLGACVELGAARSQKALLLLLVLAVLAGISTHALYYTQLGLVRTDKDLVVYPSWSDALYFSVVTFTTLGYGDLAPREEYRLVAAFQAIYGYVFLGAFVGTLVTVFNAAPRAPRR</sequence>
<feature type="domain" description="Potassium channel" evidence="2">
    <location>
        <begin position="82"/>
        <end position="150"/>
    </location>
</feature>
<gene>
    <name evidence="3" type="ORF">F4Y60_07195</name>
</gene>
<protein>
    <submittedName>
        <fullName evidence="3">Two pore domain potassium channel family protein</fullName>
    </submittedName>
</protein>
<keyword evidence="3" id="KW-0813">Transport</keyword>
<dbReference type="EMBL" id="VXRY01000288">
    <property type="protein sequence ID" value="MXY33864.1"/>
    <property type="molecule type" value="Genomic_DNA"/>
</dbReference>
<name>A0A6B0XYR2_9RHOB</name>
<feature type="transmembrane region" description="Helical" evidence="1">
    <location>
        <begin position="132"/>
        <end position="153"/>
    </location>
</feature>
<reference evidence="3" key="1">
    <citation type="submission" date="2019-09" db="EMBL/GenBank/DDBJ databases">
        <title>Characterisation of the sponge microbiome using genome-centric metagenomics.</title>
        <authorList>
            <person name="Engelberts J.P."/>
            <person name="Robbins S.J."/>
            <person name="De Goeij J.M."/>
            <person name="Aranda M."/>
            <person name="Bell S.C."/>
            <person name="Webster N.S."/>
        </authorList>
    </citation>
    <scope>NUCLEOTIDE SEQUENCE</scope>
    <source>
        <strain evidence="3">SB0664_bin_43</strain>
    </source>
</reference>
<feature type="transmembrane region" description="Helical" evidence="1">
    <location>
        <begin position="62"/>
        <end position="82"/>
    </location>
</feature>
<feature type="transmembrane region" description="Helical" evidence="1">
    <location>
        <begin position="32"/>
        <end position="55"/>
    </location>
</feature>
<evidence type="ECO:0000256" key="1">
    <source>
        <dbReference type="SAM" id="Phobius"/>
    </source>
</evidence>